<evidence type="ECO:0000313" key="2">
    <source>
        <dbReference type="Proteomes" id="UP001239111"/>
    </source>
</evidence>
<name>A0ACC2PN98_9HYME</name>
<evidence type="ECO:0000313" key="1">
    <source>
        <dbReference type="EMBL" id="KAJ8685074.1"/>
    </source>
</evidence>
<comment type="caution">
    <text evidence="1">The sequence shown here is derived from an EMBL/GenBank/DDBJ whole genome shotgun (WGS) entry which is preliminary data.</text>
</comment>
<accession>A0ACC2PN98</accession>
<organism evidence="1 2">
    <name type="scientific">Eretmocerus hayati</name>
    <dbReference type="NCBI Taxonomy" id="131215"/>
    <lineage>
        <taxon>Eukaryota</taxon>
        <taxon>Metazoa</taxon>
        <taxon>Ecdysozoa</taxon>
        <taxon>Arthropoda</taxon>
        <taxon>Hexapoda</taxon>
        <taxon>Insecta</taxon>
        <taxon>Pterygota</taxon>
        <taxon>Neoptera</taxon>
        <taxon>Endopterygota</taxon>
        <taxon>Hymenoptera</taxon>
        <taxon>Apocrita</taxon>
        <taxon>Proctotrupomorpha</taxon>
        <taxon>Chalcidoidea</taxon>
        <taxon>Aphelinidae</taxon>
        <taxon>Aphelininae</taxon>
        <taxon>Eretmocerus</taxon>
    </lineage>
</organism>
<reference evidence="1" key="1">
    <citation type="submission" date="2023-04" db="EMBL/GenBank/DDBJ databases">
        <title>A chromosome-level genome assembly of the parasitoid wasp Eretmocerus hayati.</title>
        <authorList>
            <person name="Zhong Y."/>
            <person name="Liu S."/>
            <person name="Liu Y."/>
        </authorList>
    </citation>
    <scope>NUCLEOTIDE SEQUENCE</scope>
    <source>
        <strain evidence="1">ZJU_SS_LIU_2023</strain>
    </source>
</reference>
<keyword evidence="2" id="KW-1185">Reference proteome</keyword>
<dbReference type="EMBL" id="CM056741">
    <property type="protein sequence ID" value="KAJ8685074.1"/>
    <property type="molecule type" value="Genomic_DNA"/>
</dbReference>
<sequence>MNLEEHNQGLYQIECSRIQKLGIHEITVSRARNAYATCEQDAPATTVIEVVHKLIQSNGYPILQQPQHRSAHEYSSTRQPGKNARACALPIGTSPLKHFSVDTDALDSLPLKLLRGANISDASLKFVKLTLRSYDGNASVERSSSLDKEFLVENLKEETLVALRNVDDAIRFFGGVDGIDITSQMRKASLGAHE</sequence>
<proteinExistence type="predicted"/>
<protein>
    <submittedName>
        <fullName evidence="1">Uncharacterized protein</fullName>
    </submittedName>
</protein>
<gene>
    <name evidence="1" type="ORF">QAD02_020867</name>
</gene>
<dbReference type="Proteomes" id="UP001239111">
    <property type="component" value="Chromosome 1"/>
</dbReference>